<evidence type="ECO:0000256" key="6">
    <source>
        <dbReference type="ARBA" id="ARBA00022737"/>
    </source>
</evidence>
<proteinExistence type="inferred from homology"/>
<evidence type="ECO:0000259" key="12">
    <source>
        <dbReference type="PROSITE" id="PS51352"/>
    </source>
</evidence>
<keyword evidence="14" id="KW-1185">Reference proteome</keyword>
<comment type="similarity">
    <text evidence="3">Belongs to the protein disulfide isomerase family.</text>
</comment>
<dbReference type="InterPro" id="IPR051063">
    <property type="entry name" value="PDI"/>
</dbReference>
<dbReference type="Gene3D" id="3.40.30.10">
    <property type="entry name" value="Glutaredoxin"/>
    <property type="match status" value="1"/>
</dbReference>
<feature type="chain" id="PRO_5042179720" description="protein disulfide-isomerase" evidence="11">
    <location>
        <begin position="19"/>
        <end position="148"/>
    </location>
</feature>
<keyword evidence="9" id="KW-0413">Isomerase</keyword>
<name>A0AAD6D7L3_9EURO</name>
<evidence type="ECO:0000256" key="2">
    <source>
        <dbReference type="ARBA" id="ARBA00004319"/>
    </source>
</evidence>
<feature type="domain" description="Thioredoxin" evidence="12">
    <location>
        <begin position="10"/>
        <end position="134"/>
    </location>
</feature>
<evidence type="ECO:0000256" key="11">
    <source>
        <dbReference type="SAM" id="SignalP"/>
    </source>
</evidence>
<dbReference type="InterPro" id="IPR036249">
    <property type="entry name" value="Thioredoxin-like_sf"/>
</dbReference>
<evidence type="ECO:0000256" key="1">
    <source>
        <dbReference type="ARBA" id="ARBA00001182"/>
    </source>
</evidence>
<evidence type="ECO:0000256" key="7">
    <source>
        <dbReference type="ARBA" id="ARBA00022824"/>
    </source>
</evidence>
<dbReference type="FunFam" id="3.40.30.10:FF:000017">
    <property type="entry name" value="Protein disulfide-isomerase A4"/>
    <property type="match status" value="1"/>
</dbReference>
<dbReference type="PRINTS" id="PR00421">
    <property type="entry name" value="THIOREDOXIN"/>
</dbReference>
<organism evidence="13 14">
    <name type="scientific">Penicillium frequentans</name>
    <dbReference type="NCBI Taxonomy" id="3151616"/>
    <lineage>
        <taxon>Eukaryota</taxon>
        <taxon>Fungi</taxon>
        <taxon>Dikarya</taxon>
        <taxon>Ascomycota</taxon>
        <taxon>Pezizomycotina</taxon>
        <taxon>Eurotiomycetes</taxon>
        <taxon>Eurotiomycetidae</taxon>
        <taxon>Eurotiales</taxon>
        <taxon>Aspergillaceae</taxon>
        <taxon>Penicillium</taxon>
    </lineage>
</organism>
<evidence type="ECO:0000256" key="4">
    <source>
        <dbReference type="ARBA" id="ARBA00012723"/>
    </source>
</evidence>
<evidence type="ECO:0000256" key="5">
    <source>
        <dbReference type="ARBA" id="ARBA00022729"/>
    </source>
</evidence>
<sequence>MRPLTLYALSLLGVTAAAFPTSINPTHSDVVSLTQESFSDFIEGHDLVLVNFYAPWCYYSKELAPRFEQAATVLKADNIPLAKVDCTLERGLCSDYGIRGYPTLKVFRGLESVERYPGSRRTEWIVSHMRKELAFSQAGEGLYLQTYD</sequence>
<evidence type="ECO:0000313" key="14">
    <source>
        <dbReference type="Proteomes" id="UP001220324"/>
    </source>
</evidence>
<keyword evidence="5 11" id="KW-0732">Signal</keyword>
<dbReference type="EMBL" id="JAQIZZ010000001">
    <property type="protein sequence ID" value="KAJ5557264.1"/>
    <property type="molecule type" value="Genomic_DNA"/>
</dbReference>
<evidence type="ECO:0000256" key="3">
    <source>
        <dbReference type="ARBA" id="ARBA00006347"/>
    </source>
</evidence>
<dbReference type="GO" id="GO:0006457">
    <property type="term" value="P:protein folding"/>
    <property type="evidence" value="ECO:0007669"/>
    <property type="project" value="TreeGrafter"/>
</dbReference>
<dbReference type="PROSITE" id="PS51352">
    <property type="entry name" value="THIOREDOXIN_2"/>
    <property type="match status" value="1"/>
</dbReference>
<dbReference type="Pfam" id="PF00085">
    <property type="entry name" value="Thioredoxin"/>
    <property type="match status" value="1"/>
</dbReference>
<dbReference type="AlphaFoldDB" id="A0AAD6D7L3"/>
<accession>A0AAD6D7L3</accession>
<dbReference type="InterPro" id="IPR013766">
    <property type="entry name" value="Thioredoxin_domain"/>
</dbReference>
<evidence type="ECO:0000256" key="9">
    <source>
        <dbReference type="ARBA" id="ARBA00023235"/>
    </source>
</evidence>
<dbReference type="Proteomes" id="UP001220324">
    <property type="component" value="Unassembled WGS sequence"/>
</dbReference>
<keyword evidence="7" id="KW-0256">Endoplasmic reticulum</keyword>
<feature type="signal peptide" evidence="11">
    <location>
        <begin position="1"/>
        <end position="18"/>
    </location>
</feature>
<evidence type="ECO:0000256" key="10">
    <source>
        <dbReference type="ARBA" id="ARBA00023284"/>
    </source>
</evidence>
<dbReference type="PANTHER" id="PTHR45672:SF3">
    <property type="entry name" value="THIOREDOXIN DOMAIN-CONTAINING PROTEIN 5"/>
    <property type="match status" value="1"/>
</dbReference>
<reference evidence="13 14" key="1">
    <citation type="journal article" date="2023" name="IMA Fungus">
        <title>Comparative genomic study of the Penicillium genus elucidates a diverse pangenome and 15 lateral gene transfer events.</title>
        <authorList>
            <person name="Petersen C."/>
            <person name="Sorensen T."/>
            <person name="Nielsen M.R."/>
            <person name="Sondergaard T.E."/>
            <person name="Sorensen J.L."/>
            <person name="Fitzpatrick D.A."/>
            <person name="Frisvad J.C."/>
            <person name="Nielsen K.L."/>
        </authorList>
    </citation>
    <scope>NUCLEOTIDE SEQUENCE [LARGE SCALE GENOMIC DNA]</scope>
    <source>
        <strain evidence="13 14">IBT 35679</strain>
    </source>
</reference>
<keyword evidence="6" id="KW-0677">Repeat</keyword>
<comment type="subcellular location">
    <subcellularLocation>
        <location evidence="2">Endoplasmic reticulum lumen</location>
    </subcellularLocation>
</comment>
<evidence type="ECO:0000256" key="8">
    <source>
        <dbReference type="ARBA" id="ARBA00023157"/>
    </source>
</evidence>
<dbReference type="SUPFAM" id="SSF52833">
    <property type="entry name" value="Thioredoxin-like"/>
    <property type="match status" value="1"/>
</dbReference>
<dbReference type="GO" id="GO:0003756">
    <property type="term" value="F:protein disulfide isomerase activity"/>
    <property type="evidence" value="ECO:0007669"/>
    <property type="project" value="UniProtKB-EC"/>
</dbReference>
<protein>
    <recommendedName>
        <fullName evidence="4">protein disulfide-isomerase</fullName>
        <ecNumber evidence="4">5.3.4.1</ecNumber>
    </recommendedName>
</protein>
<dbReference type="PANTHER" id="PTHR45672">
    <property type="entry name" value="PROTEIN DISULFIDE-ISOMERASE C17H9.14C-RELATED"/>
    <property type="match status" value="1"/>
</dbReference>
<keyword evidence="8" id="KW-1015">Disulfide bond</keyword>
<comment type="catalytic activity">
    <reaction evidence="1">
        <text>Catalyzes the rearrangement of -S-S- bonds in proteins.</text>
        <dbReference type="EC" id="5.3.4.1"/>
    </reaction>
</comment>
<dbReference type="CDD" id="cd02961">
    <property type="entry name" value="PDI_a_family"/>
    <property type="match status" value="1"/>
</dbReference>
<dbReference type="EC" id="5.3.4.1" evidence="4"/>
<keyword evidence="10" id="KW-0676">Redox-active center</keyword>
<gene>
    <name evidence="13" type="ORF">N7494_001179</name>
</gene>
<evidence type="ECO:0000313" key="13">
    <source>
        <dbReference type="EMBL" id="KAJ5557264.1"/>
    </source>
</evidence>
<comment type="caution">
    <text evidence="13">The sequence shown here is derived from an EMBL/GenBank/DDBJ whole genome shotgun (WGS) entry which is preliminary data.</text>
</comment>
<dbReference type="GO" id="GO:0005788">
    <property type="term" value="C:endoplasmic reticulum lumen"/>
    <property type="evidence" value="ECO:0007669"/>
    <property type="project" value="UniProtKB-SubCell"/>
</dbReference>